<dbReference type="EMBL" id="JANBPG010000872">
    <property type="protein sequence ID" value="KAJ1893189.1"/>
    <property type="molecule type" value="Genomic_DNA"/>
</dbReference>
<proteinExistence type="predicted"/>
<evidence type="ECO:0000313" key="1">
    <source>
        <dbReference type="EMBL" id="KAJ1893189.1"/>
    </source>
</evidence>
<dbReference type="Proteomes" id="UP001150581">
    <property type="component" value="Unassembled WGS sequence"/>
</dbReference>
<sequence length="136" mass="15620">MEYVYWAFFILCLVALWYFFGQFARQSRLYMRLARFRSQGQLSILDEVLAGGNNNAFVSDYHAGLTSQNFDIAINIEDGDSRPGLDSDEVRRIMETRGVSFDKARLIRQQRLMQRNGIDPLTGMPLDPKVVTFGGR</sequence>
<accession>A0ACC1IDX5</accession>
<protein>
    <submittedName>
        <fullName evidence="1">Uncharacterized protein</fullName>
    </submittedName>
</protein>
<evidence type="ECO:0000313" key="2">
    <source>
        <dbReference type="Proteomes" id="UP001150581"/>
    </source>
</evidence>
<organism evidence="1 2">
    <name type="scientific">Kickxella alabastrina</name>
    <dbReference type="NCBI Taxonomy" id="61397"/>
    <lineage>
        <taxon>Eukaryota</taxon>
        <taxon>Fungi</taxon>
        <taxon>Fungi incertae sedis</taxon>
        <taxon>Zoopagomycota</taxon>
        <taxon>Kickxellomycotina</taxon>
        <taxon>Kickxellomycetes</taxon>
        <taxon>Kickxellales</taxon>
        <taxon>Kickxellaceae</taxon>
        <taxon>Kickxella</taxon>
    </lineage>
</organism>
<keyword evidence="2" id="KW-1185">Reference proteome</keyword>
<reference evidence="1" key="1">
    <citation type="submission" date="2022-07" db="EMBL/GenBank/DDBJ databases">
        <title>Phylogenomic reconstructions and comparative analyses of Kickxellomycotina fungi.</title>
        <authorList>
            <person name="Reynolds N.K."/>
            <person name="Stajich J.E."/>
            <person name="Barry K."/>
            <person name="Grigoriev I.V."/>
            <person name="Crous P."/>
            <person name="Smith M.E."/>
        </authorList>
    </citation>
    <scope>NUCLEOTIDE SEQUENCE</scope>
    <source>
        <strain evidence="1">Benny 63K</strain>
    </source>
</reference>
<comment type="caution">
    <text evidence="1">The sequence shown here is derived from an EMBL/GenBank/DDBJ whole genome shotgun (WGS) entry which is preliminary data.</text>
</comment>
<gene>
    <name evidence="1" type="ORF">LPJ66_005911</name>
</gene>
<name>A0ACC1IDX5_9FUNG</name>